<dbReference type="PANTHER" id="PTHR31644">
    <property type="entry name" value="TRANSCRIPTIONAL ACTIVATOR ARO80-RELATED"/>
    <property type="match status" value="1"/>
</dbReference>
<dbReference type="KEGG" id="pfy:PFICI_10509"/>
<dbReference type="GO" id="GO:0000981">
    <property type="term" value="F:DNA-binding transcription factor activity, RNA polymerase II-specific"/>
    <property type="evidence" value="ECO:0007669"/>
    <property type="project" value="InterPro"/>
</dbReference>
<dbReference type="Proteomes" id="UP000030651">
    <property type="component" value="Unassembled WGS sequence"/>
</dbReference>
<feature type="compositionally biased region" description="Basic and acidic residues" evidence="2">
    <location>
        <begin position="68"/>
        <end position="86"/>
    </location>
</feature>
<keyword evidence="1" id="KW-0539">Nucleus</keyword>
<dbReference type="HOGENOM" id="CLU_007201_2_0_1"/>
<evidence type="ECO:0000313" key="4">
    <source>
        <dbReference type="EMBL" id="ETS78447.1"/>
    </source>
</evidence>
<dbReference type="GeneID" id="19275522"/>
<dbReference type="PROSITE" id="PS50048">
    <property type="entry name" value="ZN2_CY6_FUNGAL_2"/>
    <property type="match status" value="1"/>
</dbReference>
<dbReference type="GO" id="GO:0005634">
    <property type="term" value="C:nucleus"/>
    <property type="evidence" value="ECO:0007669"/>
    <property type="project" value="TreeGrafter"/>
</dbReference>
<feature type="compositionally biased region" description="Polar residues" evidence="2">
    <location>
        <begin position="88"/>
        <end position="97"/>
    </location>
</feature>
<feature type="domain" description="Zn(2)-C6 fungal-type" evidence="3">
    <location>
        <begin position="25"/>
        <end position="56"/>
    </location>
</feature>
<protein>
    <recommendedName>
        <fullName evidence="3">Zn(2)-C6 fungal-type domain-containing protein</fullName>
    </recommendedName>
</protein>
<feature type="region of interest" description="Disordered" evidence="2">
    <location>
        <begin position="705"/>
        <end position="727"/>
    </location>
</feature>
<dbReference type="STRING" id="1229662.W3WZ95"/>
<dbReference type="OMA" id="KCRFVRQ"/>
<dbReference type="Pfam" id="PF00172">
    <property type="entry name" value="Zn_clus"/>
    <property type="match status" value="1"/>
</dbReference>
<feature type="region of interest" description="Disordered" evidence="2">
    <location>
        <begin position="61"/>
        <end position="127"/>
    </location>
</feature>
<dbReference type="CDD" id="cd12148">
    <property type="entry name" value="fungal_TF_MHR"/>
    <property type="match status" value="1"/>
</dbReference>
<feature type="compositionally biased region" description="Polar residues" evidence="2">
    <location>
        <begin position="111"/>
        <end position="122"/>
    </location>
</feature>
<proteinExistence type="predicted"/>
<dbReference type="InParanoid" id="W3WZ95"/>
<dbReference type="PANTHER" id="PTHR31644:SF3">
    <property type="entry name" value="ZN(II)2CYS6 TRANSCRIPTION FACTOR (EUROFUNG)"/>
    <property type="match status" value="1"/>
</dbReference>
<dbReference type="InterPro" id="IPR001138">
    <property type="entry name" value="Zn2Cys6_DnaBD"/>
</dbReference>
<dbReference type="Gene3D" id="4.10.240.10">
    <property type="entry name" value="Zn(2)-C6 fungal-type DNA-binding domain"/>
    <property type="match status" value="1"/>
</dbReference>
<dbReference type="GO" id="GO:0045944">
    <property type="term" value="P:positive regulation of transcription by RNA polymerase II"/>
    <property type="evidence" value="ECO:0007669"/>
    <property type="project" value="TreeGrafter"/>
</dbReference>
<name>W3WZ95_PESFW</name>
<sequence>MPEAGTAQQMPSSPAEPRFRRGYVACTACRARKVRCVIGQQPPCAKCAREHRECIFNTVHTTRKHRDPPRWARPQDSESHSPRLDVNRVSTEATDQPATGCMSPESETRVGESSSVQTSRGSAASPRPLLADEVGMGIDKDANNALQCLFNEAVAVSSETSLQAEPTNIPDYAKSGSTNPSIEIRCESTAQYGAFINRLTQAEVSTYDLWDKCRFVRQGWFTAQEAITYVDLFHEYFKNSAGAITDNLGSHNSHIALVCEEPLLCCTILMISSRWFILPGPGGLARSHFIHQRLWQYCELLIRRVMFGQEKHSTAKIRTLGTIEALLLIADWHPRALHFPPETEGWDSELISPDYDRRNRIHHQGRVPLIRWREDVFEPAKRSERMSWMLLGLATSLAYELGLYCQSSAKSVGAGSSEISRLGYIERLLYNRMTQLATQLGRPSLIPENYEFNNPDRIITATTVPPRQLYLELWTELTRLARLATTILFQSTDTIKDLVLKDRHTIILEHLDPFFTKWQERFYKDSPKLANLSSSLLAIEYYHLKASTRGLSLQAIVERALARGIRDLKDCRGGSLELCTTSKDKIFILDVITSTTKILQIAIDLAGLNMLRYCPSRTLVSATSASVLLLKALFLSKAIGHGLGYFEFEVQLGVIDRFIRALRMSPIDEMDFSPRYAMLIESRVARLRPSLTSADAVNVDVDSSANSTRCTHQSLDHDPSSRMGGLAPGTMDHNDGDHSGYGNGDIEWWSASFDPTIAPFDSDNPFLSLGLELDSLDFLWNISDPSGENMRSAPI</sequence>
<dbReference type="InterPro" id="IPR052780">
    <property type="entry name" value="AAA_Catabolism_Regulators"/>
</dbReference>
<dbReference type="CDD" id="cd00067">
    <property type="entry name" value="GAL4"/>
    <property type="match status" value="1"/>
</dbReference>
<dbReference type="SUPFAM" id="SSF57701">
    <property type="entry name" value="Zn2/Cys6 DNA-binding domain"/>
    <property type="match status" value="1"/>
</dbReference>
<dbReference type="FunCoup" id="W3WZ95">
    <property type="interactions" value="285"/>
</dbReference>
<dbReference type="SMART" id="SM00066">
    <property type="entry name" value="GAL4"/>
    <property type="match status" value="1"/>
</dbReference>
<evidence type="ECO:0000313" key="5">
    <source>
        <dbReference type="Proteomes" id="UP000030651"/>
    </source>
</evidence>
<dbReference type="GO" id="GO:0008270">
    <property type="term" value="F:zinc ion binding"/>
    <property type="evidence" value="ECO:0007669"/>
    <property type="project" value="InterPro"/>
</dbReference>
<dbReference type="EMBL" id="KI912115">
    <property type="protein sequence ID" value="ETS78447.1"/>
    <property type="molecule type" value="Genomic_DNA"/>
</dbReference>
<dbReference type="GO" id="GO:0009074">
    <property type="term" value="P:aromatic amino acid family catabolic process"/>
    <property type="evidence" value="ECO:0007669"/>
    <property type="project" value="TreeGrafter"/>
</dbReference>
<dbReference type="RefSeq" id="XP_007837281.1">
    <property type="nucleotide sequence ID" value="XM_007839090.1"/>
</dbReference>
<organism evidence="4 5">
    <name type="scientific">Pestalotiopsis fici (strain W106-1 / CGMCC3.15140)</name>
    <dbReference type="NCBI Taxonomy" id="1229662"/>
    <lineage>
        <taxon>Eukaryota</taxon>
        <taxon>Fungi</taxon>
        <taxon>Dikarya</taxon>
        <taxon>Ascomycota</taxon>
        <taxon>Pezizomycotina</taxon>
        <taxon>Sordariomycetes</taxon>
        <taxon>Xylariomycetidae</taxon>
        <taxon>Amphisphaeriales</taxon>
        <taxon>Sporocadaceae</taxon>
        <taxon>Pestalotiopsis</taxon>
    </lineage>
</organism>
<dbReference type="AlphaFoldDB" id="W3WZ95"/>
<evidence type="ECO:0000259" key="3">
    <source>
        <dbReference type="PROSITE" id="PS50048"/>
    </source>
</evidence>
<dbReference type="InterPro" id="IPR036864">
    <property type="entry name" value="Zn2-C6_fun-type_DNA-bd_sf"/>
</dbReference>
<gene>
    <name evidence="4" type="ORF">PFICI_10509</name>
</gene>
<dbReference type="OrthoDB" id="2262349at2759"/>
<accession>W3WZ95</accession>
<evidence type="ECO:0000256" key="2">
    <source>
        <dbReference type="SAM" id="MobiDB-lite"/>
    </source>
</evidence>
<dbReference type="eggNOG" id="ENOG502QQTI">
    <property type="taxonomic scope" value="Eukaryota"/>
</dbReference>
<evidence type="ECO:0000256" key="1">
    <source>
        <dbReference type="ARBA" id="ARBA00023242"/>
    </source>
</evidence>
<dbReference type="PROSITE" id="PS00463">
    <property type="entry name" value="ZN2_CY6_FUNGAL_1"/>
    <property type="match status" value="1"/>
</dbReference>
<keyword evidence="5" id="KW-1185">Reference proteome</keyword>
<reference evidence="5" key="1">
    <citation type="journal article" date="2015" name="BMC Genomics">
        <title>Genomic and transcriptomic analysis of the endophytic fungus Pestalotiopsis fici reveals its lifestyle and high potential for synthesis of natural products.</title>
        <authorList>
            <person name="Wang X."/>
            <person name="Zhang X."/>
            <person name="Liu L."/>
            <person name="Xiang M."/>
            <person name="Wang W."/>
            <person name="Sun X."/>
            <person name="Che Y."/>
            <person name="Guo L."/>
            <person name="Liu G."/>
            <person name="Guo L."/>
            <person name="Wang C."/>
            <person name="Yin W.B."/>
            <person name="Stadler M."/>
            <person name="Zhang X."/>
            <person name="Liu X."/>
        </authorList>
    </citation>
    <scope>NUCLEOTIDE SEQUENCE [LARGE SCALE GENOMIC DNA]</scope>
    <source>
        <strain evidence="5">W106-1 / CGMCC3.15140</strain>
    </source>
</reference>